<evidence type="ECO:0000313" key="7">
    <source>
        <dbReference type="Proteomes" id="UP000799536"/>
    </source>
</evidence>
<keyword evidence="3" id="KW-0274">FAD</keyword>
<evidence type="ECO:0000259" key="5">
    <source>
        <dbReference type="PROSITE" id="PS51387"/>
    </source>
</evidence>
<name>A0A9P4JTQ6_9PLEO</name>
<comment type="similarity">
    <text evidence="1">Belongs to the oxygen-dependent FAD-linked oxidoreductase family.</text>
</comment>
<dbReference type="SUPFAM" id="SSF56176">
    <property type="entry name" value="FAD-binding/transporter-associated domain-like"/>
    <property type="match status" value="1"/>
</dbReference>
<dbReference type="PANTHER" id="PTHR42973:SF7">
    <property type="entry name" value="FAD-BINDING PCMH-TYPE DOMAIN-CONTAINING PROTEIN"/>
    <property type="match status" value="1"/>
</dbReference>
<dbReference type="InterPro" id="IPR006094">
    <property type="entry name" value="Oxid_FAD_bind_N"/>
</dbReference>
<dbReference type="AlphaFoldDB" id="A0A9P4JTQ6"/>
<evidence type="ECO:0000256" key="2">
    <source>
        <dbReference type="ARBA" id="ARBA00022630"/>
    </source>
</evidence>
<dbReference type="InterPro" id="IPR050416">
    <property type="entry name" value="FAD-linked_Oxidoreductase"/>
</dbReference>
<organism evidence="6 7">
    <name type="scientific">Delitschia confertaspora ATCC 74209</name>
    <dbReference type="NCBI Taxonomy" id="1513339"/>
    <lineage>
        <taxon>Eukaryota</taxon>
        <taxon>Fungi</taxon>
        <taxon>Dikarya</taxon>
        <taxon>Ascomycota</taxon>
        <taxon>Pezizomycotina</taxon>
        <taxon>Dothideomycetes</taxon>
        <taxon>Pleosporomycetidae</taxon>
        <taxon>Pleosporales</taxon>
        <taxon>Delitschiaceae</taxon>
        <taxon>Delitschia</taxon>
    </lineage>
</organism>
<gene>
    <name evidence="6" type="ORF">GQ43DRAFT_446206</name>
</gene>
<protein>
    <submittedName>
        <fullName evidence="6">FAD-binding domain-containing protein</fullName>
    </submittedName>
</protein>
<dbReference type="Gene3D" id="3.30.465.10">
    <property type="match status" value="1"/>
</dbReference>
<evidence type="ECO:0000256" key="3">
    <source>
        <dbReference type="ARBA" id="ARBA00022827"/>
    </source>
</evidence>
<comment type="caution">
    <text evidence="6">The sequence shown here is derived from an EMBL/GenBank/DDBJ whole genome shotgun (WGS) entry which is preliminary data.</text>
</comment>
<dbReference type="InterPro" id="IPR016167">
    <property type="entry name" value="FAD-bd_PCMH_sub1"/>
</dbReference>
<dbReference type="Gene3D" id="3.40.462.20">
    <property type="match status" value="1"/>
</dbReference>
<dbReference type="InterPro" id="IPR016169">
    <property type="entry name" value="FAD-bd_PCMH_sub2"/>
</dbReference>
<accession>A0A9P4JTQ6</accession>
<reference evidence="6" key="1">
    <citation type="journal article" date="2020" name="Stud. Mycol.">
        <title>101 Dothideomycetes genomes: a test case for predicting lifestyles and emergence of pathogens.</title>
        <authorList>
            <person name="Haridas S."/>
            <person name="Albert R."/>
            <person name="Binder M."/>
            <person name="Bloem J."/>
            <person name="Labutti K."/>
            <person name="Salamov A."/>
            <person name="Andreopoulos B."/>
            <person name="Baker S."/>
            <person name="Barry K."/>
            <person name="Bills G."/>
            <person name="Bluhm B."/>
            <person name="Cannon C."/>
            <person name="Castanera R."/>
            <person name="Culley D."/>
            <person name="Daum C."/>
            <person name="Ezra D."/>
            <person name="Gonzalez J."/>
            <person name="Henrissat B."/>
            <person name="Kuo A."/>
            <person name="Liang C."/>
            <person name="Lipzen A."/>
            <person name="Lutzoni F."/>
            <person name="Magnuson J."/>
            <person name="Mondo S."/>
            <person name="Nolan M."/>
            <person name="Ohm R."/>
            <person name="Pangilinan J."/>
            <person name="Park H.-J."/>
            <person name="Ramirez L."/>
            <person name="Alfaro M."/>
            <person name="Sun H."/>
            <person name="Tritt A."/>
            <person name="Yoshinaga Y."/>
            <person name="Zwiers L.-H."/>
            <person name="Turgeon B."/>
            <person name="Goodwin S."/>
            <person name="Spatafora J."/>
            <person name="Crous P."/>
            <person name="Grigoriev I."/>
        </authorList>
    </citation>
    <scope>NUCLEOTIDE SEQUENCE</scope>
    <source>
        <strain evidence="6">ATCC 74209</strain>
    </source>
</reference>
<dbReference type="PROSITE" id="PS51387">
    <property type="entry name" value="FAD_PCMH"/>
    <property type="match status" value="1"/>
</dbReference>
<proteinExistence type="inferred from homology"/>
<dbReference type="Pfam" id="PF01565">
    <property type="entry name" value="FAD_binding_4"/>
    <property type="match status" value="1"/>
</dbReference>
<dbReference type="InterPro" id="IPR016166">
    <property type="entry name" value="FAD-bd_PCMH"/>
</dbReference>
<dbReference type="GO" id="GO:0071949">
    <property type="term" value="F:FAD binding"/>
    <property type="evidence" value="ECO:0007669"/>
    <property type="project" value="InterPro"/>
</dbReference>
<dbReference type="Gene3D" id="3.30.43.10">
    <property type="entry name" value="Uridine Diphospho-n-acetylenolpyruvylglucosamine Reductase, domain 2"/>
    <property type="match status" value="1"/>
</dbReference>
<dbReference type="InterPro" id="IPR036318">
    <property type="entry name" value="FAD-bd_PCMH-like_sf"/>
</dbReference>
<dbReference type="OrthoDB" id="415825at2759"/>
<sequence length="454" mass="49177">MSNNPASQRAGCFIEDSDAFDTALRRWTLYRTKTAAAVVQVACGEDFITTVRFATQRQIPLVVKSGGHSNGYPSISKNNIVVDLLFTRNVSVDVEKGITVADRGVATGDGIKAAGKVGGEIATGTCNAVALISATLGGGVGPFLDLRGYNVGIIPSVRAVVVDSSPGATHVLVAPPECNPGLFWTLRGTGHLCGIATEATFVACPWPHLMCHSNFVFQPGHAPLVAKTMGKRVWKGSTGGRIVFCSPPPEKKTQVLSPLWYMGASKEAPSRFVYLLALSRFVHLRRLPYQEHSPPFDSVGHTRSYLNLNDSSAHICAYEGRKTLSAFRMHLLPASACASALEWYRYFLTHNPHSATTHMLIEIYSMNADRKSYPDGTNTAVSKGFRNVECGAIPFAWYDIEDLDEVCKQFASVIKETLLQGDDTRLGRAAYLNTPGKSEDAANVFGNDIPMDKS</sequence>
<evidence type="ECO:0000313" key="6">
    <source>
        <dbReference type="EMBL" id="KAF2205142.1"/>
    </source>
</evidence>
<keyword evidence="4" id="KW-0560">Oxidoreductase</keyword>
<evidence type="ECO:0000256" key="1">
    <source>
        <dbReference type="ARBA" id="ARBA00005466"/>
    </source>
</evidence>
<keyword evidence="2" id="KW-0285">Flavoprotein</keyword>
<keyword evidence="7" id="KW-1185">Reference proteome</keyword>
<feature type="domain" description="FAD-binding PCMH-type" evidence="5">
    <location>
        <begin position="31"/>
        <end position="206"/>
    </location>
</feature>
<dbReference type="PANTHER" id="PTHR42973">
    <property type="entry name" value="BINDING OXIDOREDUCTASE, PUTATIVE (AFU_ORTHOLOGUE AFUA_1G17690)-RELATED"/>
    <property type="match status" value="1"/>
</dbReference>
<dbReference type="Proteomes" id="UP000799536">
    <property type="component" value="Unassembled WGS sequence"/>
</dbReference>
<evidence type="ECO:0000256" key="4">
    <source>
        <dbReference type="ARBA" id="ARBA00023002"/>
    </source>
</evidence>
<dbReference type="GO" id="GO:0016491">
    <property type="term" value="F:oxidoreductase activity"/>
    <property type="evidence" value="ECO:0007669"/>
    <property type="project" value="UniProtKB-KW"/>
</dbReference>
<dbReference type="EMBL" id="ML993861">
    <property type="protein sequence ID" value="KAF2205142.1"/>
    <property type="molecule type" value="Genomic_DNA"/>
</dbReference>